<dbReference type="NCBIfam" id="TIGR00125">
    <property type="entry name" value="cyt_tran_rel"/>
    <property type="match status" value="1"/>
</dbReference>
<dbReference type="Gene3D" id="3.40.50.620">
    <property type="entry name" value="HUPs"/>
    <property type="match status" value="1"/>
</dbReference>
<feature type="compositionally biased region" description="Low complexity" evidence="11">
    <location>
        <begin position="109"/>
        <end position="132"/>
    </location>
</feature>
<dbReference type="PANTHER" id="PTHR10739">
    <property type="entry name" value="CYTIDYLYLTRANSFERASE"/>
    <property type="match status" value="1"/>
</dbReference>
<keyword evidence="8" id="KW-1208">Phospholipid metabolism</keyword>
<evidence type="ECO:0000256" key="10">
    <source>
        <dbReference type="ARBA" id="ARBA00026101"/>
    </source>
</evidence>
<dbReference type="GO" id="GO:0031210">
    <property type="term" value="F:phosphatidylcholine binding"/>
    <property type="evidence" value="ECO:0007669"/>
    <property type="project" value="TreeGrafter"/>
</dbReference>
<dbReference type="Proteomes" id="UP000050795">
    <property type="component" value="Unassembled WGS sequence"/>
</dbReference>
<keyword evidence="5" id="KW-0548">Nucleotidyltransferase</keyword>
<accession>A0AA85K7M9</accession>
<dbReference type="WBParaSite" id="TREG1_67320.2">
    <property type="protein sequence ID" value="TREG1_67320.2"/>
    <property type="gene ID" value="TREG1_67320"/>
</dbReference>
<protein>
    <recommendedName>
        <fullName evidence="10">choline-phosphate cytidylyltransferase</fullName>
        <ecNumber evidence="10">2.7.7.15</ecNumber>
    </recommendedName>
</protein>
<dbReference type="InterPro" id="IPR004821">
    <property type="entry name" value="Cyt_trans-like"/>
</dbReference>
<evidence type="ECO:0000256" key="8">
    <source>
        <dbReference type="ARBA" id="ARBA00023264"/>
    </source>
</evidence>
<dbReference type="WBParaSite" id="TREG1_67320.1">
    <property type="protein sequence ID" value="TREG1_67320.1"/>
    <property type="gene ID" value="TREG1_67320"/>
</dbReference>
<dbReference type="GO" id="GO:0004105">
    <property type="term" value="F:choline-phosphate cytidylyltransferase activity"/>
    <property type="evidence" value="ECO:0007669"/>
    <property type="project" value="UniProtKB-EC"/>
</dbReference>
<evidence type="ECO:0000256" key="7">
    <source>
        <dbReference type="ARBA" id="ARBA00023209"/>
    </source>
</evidence>
<name>A0AA85K7M9_TRIRE</name>
<organism evidence="13 15">
    <name type="scientific">Trichobilharzia regenti</name>
    <name type="common">Nasal bird schistosome</name>
    <dbReference type="NCBI Taxonomy" id="157069"/>
    <lineage>
        <taxon>Eukaryota</taxon>
        <taxon>Metazoa</taxon>
        <taxon>Spiralia</taxon>
        <taxon>Lophotrochozoa</taxon>
        <taxon>Platyhelminthes</taxon>
        <taxon>Trematoda</taxon>
        <taxon>Digenea</taxon>
        <taxon>Strigeidida</taxon>
        <taxon>Schistosomatoidea</taxon>
        <taxon>Schistosomatidae</taxon>
        <taxon>Trichobilharzia</taxon>
    </lineage>
</organism>
<reference evidence="14 15" key="2">
    <citation type="submission" date="2023-11" db="UniProtKB">
        <authorList>
            <consortium name="WormBaseParasite"/>
        </authorList>
    </citation>
    <scope>IDENTIFICATION</scope>
</reference>
<dbReference type="SUPFAM" id="SSF52374">
    <property type="entry name" value="Nucleotidylyl transferase"/>
    <property type="match status" value="1"/>
</dbReference>
<feature type="compositionally biased region" description="Polar residues" evidence="11">
    <location>
        <begin position="439"/>
        <end position="452"/>
    </location>
</feature>
<feature type="domain" description="Cytidyltransferase-like" evidence="12">
    <location>
        <begin position="213"/>
        <end position="340"/>
    </location>
</feature>
<keyword evidence="6" id="KW-0443">Lipid metabolism</keyword>
<dbReference type="Pfam" id="PF01467">
    <property type="entry name" value="CTP_transf_like"/>
    <property type="match status" value="1"/>
</dbReference>
<keyword evidence="3" id="KW-0444">Lipid biosynthesis</keyword>
<dbReference type="CDD" id="cd02174">
    <property type="entry name" value="CCT"/>
    <property type="match status" value="1"/>
</dbReference>
<comment type="pathway">
    <text evidence="1">Lipid metabolism.</text>
</comment>
<comment type="similarity">
    <text evidence="2">Belongs to the cytidylyltransferase family.</text>
</comment>
<feature type="compositionally biased region" description="Basic and acidic residues" evidence="11">
    <location>
        <begin position="492"/>
        <end position="506"/>
    </location>
</feature>
<dbReference type="FunFam" id="3.40.50.620:FF:000016">
    <property type="entry name" value="Putative choline-phosphate cytidylyltransferase B"/>
    <property type="match status" value="1"/>
</dbReference>
<dbReference type="InterPro" id="IPR014729">
    <property type="entry name" value="Rossmann-like_a/b/a_fold"/>
</dbReference>
<evidence type="ECO:0000256" key="1">
    <source>
        <dbReference type="ARBA" id="ARBA00005189"/>
    </source>
</evidence>
<evidence type="ECO:0000256" key="11">
    <source>
        <dbReference type="SAM" id="MobiDB-lite"/>
    </source>
</evidence>
<evidence type="ECO:0000313" key="13">
    <source>
        <dbReference type="Proteomes" id="UP000050795"/>
    </source>
</evidence>
<feature type="region of interest" description="Disordered" evidence="11">
    <location>
        <begin position="107"/>
        <end position="139"/>
    </location>
</feature>
<keyword evidence="7" id="KW-0594">Phospholipid biosynthesis</keyword>
<reference evidence="13" key="1">
    <citation type="submission" date="2022-06" db="EMBL/GenBank/DDBJ databases">
        <authorList>
            <person name="Berger JAMES D."/>
            <person name="Berger JAMES D."/>
        </authorList>
    </citation>
    <scope>NUCLEOTIDE SEQUENCE [LARGE SCALE GENOMIC DNA]</scope>
</reference>
<evidence type="ECO:0000313" key="15">
    <source>
        <dbReference type="WBParaSite" id="TREG1_67320.2"/>
    </source>
</evidence>
<keyword evidence="13" id="KW-1185">Reference proteome</keyword>
<feature type="region of interest" description="Disordered" evidence="11">
    <location>
        <begin position="439"/>
        <end position="553"/>
    </location>
</feature>
<evidence type="ECO:0000256" key="3">
    <source>
        <dbReference type="ARBA" id="ARBA00022516"/>
    </source>
</evidence>
<sequence length="553" mass="62743">MQIQEVNTQLDDIMIPVIPLEDISSFNNIKNHNNNKSSVDEEGEMPNCQEKEFHQMSLNVSLSSPSPSPSASSLSRQDNMHKISTGKHETGFTTLYNGDVYHCQTPANSSVSTSSSSSSSSSSTSSYSISSTHMPNNTLDENALKVDSSCDLKTGDHSTQPYYSHVSPTSYHSPAPFWYEPAAIAANNACDYTIKITLEMAKSGQAPRPVRVYADGAYDMFHSGHARQLMQAKCAFPNTYLIVGVSNDADVHHYKGRTVMNEKERYEAIRHCRYVDEVINDAPWSITNDFLQKHKIDFVAHDDIPYASPDSEDVYKPLKDAGMFLVTQRTEGISTTDVIGRIVRDYDVYLRRNIRRGLSRKDLNISYMKEKSIRLQNNLETMMKRGSTFIQNFDSKRREFVDQLEDISHEVVRSFMRIFGSDGHLRHWWSSRKRAISNSAFSSPRTSPTCSGSDEDDDESQQPYNKKPRKCYSMIYGPRSCSSSVTDSDEQTSERKTLSSTDEPRGDYSPSINDSRRQLITRQGFKNNESRLRRNSYRSLRSTGRSESFLKKK</sequence>
<dbReference type="AlphaFoldDB" id="A0AA85K7M9"/>
<feature type="compositionally biased region" description="Polar residues" evidence="11">
    <location>
        <begin position="510"/>
        <end position="527"/>
    </location>
</feature>
<evidence type="ECO:0000256" key="4">
    <source>
        <dbReference type="ARBA" id="ARBA00022679"/>
    </source>
</evidence>
<evidence type="ECO:0000256" key="6">
    <source>
        <dbReference type="ARBA" id="ARBA00023098"/>
    </source>
</evidence>
<dbReference type="InterPro" id="IPR045049">
    <property type="entry name" value="Pcy1-like"/>
</dbReference>
<evidence type="ECO:0000256" key="9">
    <source>
        <dbReference type="ARBA" id="ARBA00025706"/>
    </source>
</evidence>
<evidence type="ECO:0000259" key="12">
    <source>
        <dbReference type="Pfam" id="PF01467"/>
    </source>
</evidence>
<comment type="pathway">
    <text evidence="9">Phospholipid metabolism; phosphatidylcholine biosynthesis; phosphatidylcholine from phosphocholine: step 1/2.</text>
</comment>
<evidence type="ECO:0000313" key="14">
    <source>
        <dbReference type="WBParaSite" id="TREG1_67320.1"/>
    </source>
</evidence>
<dbReference type="InterPro" id="IPR041723">
    <property type="entry name" value="CCT"/>
</dbReference>
<proteinExistence type="inferred from homology"/>
<dbReference type="EC" id="2.7.7.15" evidence="10"/>
<evidence type="ECO:0000256" key="2">
    <source>
        <dbReference type="ARBA" id="ARBA00010101"/>
    </source>
</evidence>
<evidence type="ECO:0000256" key="5">
    <source>
        <dbReference type="ARBA" id="ARBA00022695"/>
    </source>
</evidence>
<keyword evidence="4" id="KW-0808">Transferase</keyword>
<dbReference type="PANTHER" id="PTHR10739:SF13">
    <property type="entry name" value="CHOLINE-PHOSPHATE CYTIDYLYLTRANSFERASE"/>
    <property type="match status" value="1"/>
</dbReference>